<gene>
    <name evidence="1" type="ORF">FHR27_003612</name>
</gene>
<organism evidence="1 2">
    <name type="scientific">Phytopseudomonas flavescens</name>
    <dbReference type="NCBI Taxonomy" id="29435"/>
    <lineage>
        <taxon>Bacteria</taxon>
        <taxon>Pseudomonadati</taxon>
        <taxon>Pseudomonadota</taxon>
        <taxon>Gammaproteobacteria</taxon>
        <taxon>Pseudomonadales</taxon>
        <taxon>Pseudomonadaceae</taxon>
        <taxon>Phytopseudomonas</taxon>
    </lineage>
</organism>
<proteinExistence type="predicted"/>
<name>A0A7Y9XS00_9GAMM</name>
<sequence>MVVAFTKWMFDTREVGAPTCDSYKVKTPTCRSPLAGDTMAALPLNLR</sequence>
<dbReference type="Proteomes" id="UP000578688">
    <property type="component" value="Unassembled WGS sequence"/>
</dbReference>
<keyword evidence="2" id="KW-1185">Reference proteome</keyword>
<comment type="caution">
    <text evidence="1">The sequence shown here is derived from an EMBL/GenBank/DDBJ whole genome shotgun (WGS) entry which is preliminary data.</text>
</comment>
<dbReference type="EMBL" id="JACBYV010000001">
    <property type="protein sequence ID" value="NYH75002.1"/>
    <property type="molecule type" value="Genomic_DNA"/>
</dbReference>
<evidence type="ECO:0000313" key="1">
    <source>
        <dbReference type="EMBL" id="NYH75002.1"/>
    </source>
</evidence>
<reference evidence="1 2" key="1">
    <citation type="submission" date="2020-07" db="EMBL/GenBank/DDBJ databases">
        <title>Genomic analyses of the natural microbiome of Caenorhabditis elegans.</title>
        <authorList>
            <person name="Samuel B."/>
        </authorList>
    </citation>
    <scope>NUCLEOTIDE SEQUENCE [LARGE SCALE GENOMIC DNA]</scope>
    <source>
        <strain evidence="1 2">BIGb0408</strain>
    </source>
</reference>
<protein>
    <submittedName>
        <fullName evidence="1">Uncharacterized protein</fullName>
    </submittedName>
</protein>
<dbReference type="AlphaFoldDB" id="A0A7Y9XS00"/>
<evidence type="ECO:0000313" key="2">
    <source>
        <dbReference type="Proteomes" id="UP000578688"/>
    </source>
</evidence>
<accession>A0A7Y9XS00</accession>